<dbReference type="PANTHER" id="PTHR45826">
    <property type="entry name" value="POLYAMINE TRANSPORTER PUT1"/>
    <property type="match status" value="1"/>
</dbReference>
<dbReference type="InterPro" id="IPR002293">
    <property type="entry name" value="AA/rel_permease1"/>
</dbReference>
<feature type="compositionally biased region" description="Basic residues" evidence="9">
    <location>
        <begin position="398"/>
        <end position="435"/>
    </location>
</feature>
<keyword evidence="3" id="KW-1003">Cell membrane</keyword>
<dbReference type="HOGENOM" id="CLU_498194_0_0_1"/>
<feature type="region of interest" description="Disordered" evidence="9">
    <location>
        <begin position="377"/>
        <end position="464"/>
    </location>
</feature>
<reference evidence="13" key="2">
    <citation type="journal article" date="2005" name="Nature">
        <title>The map-based sequence of the rice genome.</title>
        <authorList>
            <consortium name="International rice genome sequencing project (IRGSP)"/>
            <person name="Matsumoto T."/>
            <person name="Wu J."/>
            <person name="Kanamori H."/>
            <person name="Katayose Y."/>
            <person name="Fujisawa M."/>
            <person name="Namiki N."/>
            <person name="Mizuno H."/>
            <person name="Yamamoto K."/>
            <person name="Antonio B.A."/>
            <person name="Baba T."/>
            <person name="Sakata K."/>
            <person name="Nagamura Y."/>
            <person name="Aoki H."/>
            <person name="Arikawa K."/>
            <person name="Arita K."/>
            <person name="Bito T."/>
            <person name="Chiden Y."/>
            <person name="Fujitsuka N."/>
            <person name="Fukunaka R."/>
            <person name="Hamada M."/>
            <person name="Harada C."/>
            <person name="Hayashi A."/>
            <person name="Hijishita S."/>
            <person name="Honda M."/>
            <person name="Hosokawa S."/>
            <person name="Ichikawa Y."/>
            <person name="Idonuma A."/>
            <person name="Iijima M."/>
            <person name="Ikeda M."/>
            <person name="Ikeno M."/>
            <person name="Ito K."/>
            <person name="Ito S."/>
            <person name="Ito T."/>
            <person name="Ito Y."/>
            <person name="Ito Y."/>
            <person name="Iwabuchi A."/>
            <person name="Kamiya K."/>
            <person name="Karasawa W."/>
            <person name="Kurita K."/>
            <person name="Katagiri S."/>
            <person name="Kikuta A."/>
            <person name="Kobayashi H."/>
            <person name="Kobayashi N."/>
            <person name="Machita K."/>
            <person name="Maehara T."/>
            <person name="Masukawa M."/>
            <person name="Mizubayashi T."/>
            <person name="Mukai Y."/>
            <person name="Nagasaki H."/>
            <person name="Nagata Y."/>
            <person name="Naito S."/>
            <person name="Nakashima M."/>
            <person name="Nakama Y."/>
            <person name="Nakamichi Y."/>
            <person name="Nakamura M."/>
            <person name="Meguro A."/>
            <person name="Negishi M."/>
            <person name="Ohta I."/>
            <person name="Ohta T."/>
            <person name="Okamoto M."/>
            <person name="Ono N."/>
            <person name="Saji S."/>
            <person name="Sakaguchi M."/>
            <person name="Sakai K."/>
            <person name="Shibata M."/>
            <person name="Shimokawa T."/>
            <person name="Song J."/>
            <person name="Takazaki Y."/>
            <person name="Terasawa K."/>
            <person name="Tsugane M."/>
            <person name="Tsuji K."/>
            <person name="Ueda S."/>
            <person name="Waki K."/>
            <person name="Yamagata H."/>
            <person name="Yamamoto M."/>
            <person name="Yamamoto S."/>
            <person name="Yamane H."/>
            <person name="Yoshiki S."/>
            <person name="Yoshihara R."/>
            <person name="Yukawa K."/>
            <person name="Zhong H."/>
            <person name="Yano M."/>
            <person name="Yuan Q."/>
            <person name="Ouyang S."/>
            <person name="Liu J."/>
            <person name="Jones K.M."/>
            <person name="Gansberger K."/>
            <person name="Moffat K."/>
            <person name="Hill J."/>
            <person name="Bera J."/>
            <person name="Fadrosh D."/>
            <person name="Jin S."/>
            <person name="Johri S."/>
            <person name="Kim M."/>
            <person name="Overton L."/>
            <person name="Reardon M."/>
            <person name="Tsitrin T."/>
            <person name="Vuong H."/>
            <person name="Weaver B."/>
            <person name="Ciecko A."/>
            <person name="Tallon L."/>
            <person name="Jackson J."/>
            <person name="Pai G."/>
            <person name="Aken S.V."/>
            <person name="Utterback T."/>
            <person name="Reidmuller S."/>
            <person name="Feldblyum T."/>
            <person name="Hsiao J."/>
            <person name="Zismann V."/>
            <person name="Iobst S."/>
            <person name="de Vazeille A.R."/>
            <person name="Buell C.R."/>
            <person name="Ying K."/>
            <person name="Li Y."/>
            <person name="Lu T."/>
            <person name="Huang Y."/>
            <person name="Zhao Q."/>
            <person name="Feng Q."/>
            <person name="Zhang L."/>
            <person name="Zhu J."/>
            <person name="Weng Q."/>
            <person name="Mu J."/>
            <person name="Lu Y."/>
            <person name="Fan D."/>
            <person name="Liu Y."/>
            <person name="Guan J."/>
            <person name="Zhang Y."/>
            <person name="Yu S."/>
            <person name="Liu X."/>
            <person name="Zhang Y."/>
            <person name="Hong G."/>
            <person name="Han B."/>
            <person name="Choisne N."/>
            <person name="Demange N."/>
            <person name="Orjeda G."/>
            <person name="Samain S."/>
            <person name="Cattolico L."/>
            <person name="Pelletier E."/>
            <person name="Couloux A."/>
            <person name="Segurens B."/>
            <person name="Wincker P."/>
            <person name="D'Hont A."/>
            <person name="Scarpelli C."/>
            <person name="Weissenbach J."/>
            <person name="Salanoubat M."/>
            <person name="Quetier F."/>
            <person name="Yu Y."/>
            <person name="Kim H.R."/>
            <person name="Rambo T."/>
            <person name="Currie J."/>
            <person name="Collura K."/>
            <person name="Luo M."/>
            <person name="Yang T."/>
            <person name="Ammiraju J.S.S."/>
            <person name="Engler F."/>
            <person name="Soderlund C."/>
            <person name="Wing R.A."/>
            <person name="Palmer L.E."/>
            <person name="de la Bastide M."/>
            <person name="Spiegel L."/>
            <person name="Nascimento L."/>
            <person name="Zutavern T."/>
            <person name="O'Shaughnessy A."/>
            <person name="Dike S."/>
            <person name="Dedhia N."/>
            <person name="Preston R."/>
            <person name="Balija V."/>
            <person name="McCombie W.R."/>
            <person name="Chow T."/>
            <person name="Chen H."/>
            <person name="Chung M."/>
            <person name="Chen C."/>
            <person name="Shaw J."/>
            <person name="Wu H."/>
            <person name="Hsiao K."/>
            <person name="Chao Y."/>
            <person name="Chu M."/>
            <person name="Cheng C."/>
            <person name="Hour A."/>
            <person name="Lee P."/>
            <person name="Lin S."/>
            <person name="Lin Y."/>
            <person name="Liou J."/>
            <person name="Liu S."/>
            <person name="Hsing Y."/>
            <person name="Raghuvanshi S."/>
            <person name="Mohanty A."/>
            <person name="Bharti A.K."/>
            <person name="Gaur A."/>
            <person name="Gupta V."/>
            <person name="Kumar D."/>
            <person name="Ravi V."/>
            <person name="Vij S."/>
            <person name="Kapur A."/>
            <person name="Khurana P."/>
            <person name="Khurana P."/>
            <person name="Khurana J.P."/>
            <person name="Tyagi A.K."/>
            <person name="Gaikwad K."/>
            <person name="Singh A."/>
            <person name="Dalal V."/>
            <person name="Srivastava S."/>
            <person name="Dixit A."/>
            <person name="Pal A.K."/>
            <person name="Ghazi I.A."/>
            <person name="Yadav M."/>
            <person name="Pandit A."/>
            <person name="Bhargava A."/>
            <person name="Sureshbabu K."/>
            <person name="Batra K."/>
            <person name="Sharma T.R."/>
            <person name="Mohapatra T."/>
            <person name="Singh N.K."/>
            <person name="Messing J."/>
            <person name="Nelson A.B."/>
            <person name="Fuks G."/>
            <person name="Kavchok S."/>
            <person name="Keizer G."/>
            <person name="Linton E."/>
            <person name="Llaca V."/>
            <person name="Song R."/>
            <person name="Tanyolac B."/>
            <person name="Young S."/>
            <person name="Ho-Il K."/>
            <person name="Hahn J.H."/>
            <person name="Sangsakoo G."/>
            <person name="Vanavichit A."/>
            <person name="de Mattos Luiz.A.T."/>
            <person name="Zimmer P.D."/>
            <person name="Malone G."/>
            <person name="Dellagostin O."/>
            <person name="de Oliveira A.C."/>
            <person name="Bevan M."/>
            <person name="Bancroft I."/>
            <person name="Minx P."/>
            <person name="Cordum H."/>
            <person name="Wilson R."/>
            <person name="Cheng Z."/>
            <person name="Jin W."/>
            <person name="Jiang J."/>
            <person name="Leong S.A."/>
            <person name="Iwama H."/>
            <person name="Gojobori T."/>
            <person name="Itoh T."/>
            <person name="Niimura Y."/>
            <person name="Fujii Y."/>
            <person name="Habara T."/>
            <person name="Sakai H."/>
            <person name="Sato Y."/>
            <person name="Wilson G."/>
            <person name="Kumar K."/>
            <person name="McCouch S."/>
            <person name="Juretic N."/>
            <person name="Hoen D."/>
            <person name="Wright S."/>
            <person name="Bruskiewich R."/>
            <person name="Bureau T."/>
            <person name="Miyao A."/>
            <person name="Hirochika H."/>
            <person name="Nishikawa T."/>
            <person name="Kadowaki K."/>
            <person name="Sugiura M."/>
            <person name="Burr B."/>
            <person name="Sasaki T."/>
        </authorList>
    </citation>
    <scope>NUCLEOTIDE SEQUENCE [LARGE SCALE GENOMIC DNA]</scope>
    <source>
        <strain evidence="13">cv. Nipponbare</strain>
    </source>
</reference>
<dbReference type="Proteomes" id="UP000059680">
    <property type="component" value="Chromosome 3"/>
</dbReference>
<feature type="transmembrane region" description="Helical" evidence="10">
    <location>
        <begin position="96"/>
        <end position="115"/>
    </location>
</feature>
<evidence type="ECO:0000256" key="2">
    <source>
        <dbReference type="ARBA" id="ARBA00022448"/>
    </source>
</evidence>
<evidence type="ECO:0000256" key="6">
    <source>
        <dbReference type="ARBA" id="ARBA00022989"/>
    </source>
</evidence>
<dbReference type="GO" id="GO:0005886">
    <property type="term" value="C:plasma membrane"/>
    <property type="evidence" value="ECO:0007669"/>
    <property type="project" value="UniProtKB-SubCell"/>
</dbReference>
<dbReference type="Gramene" id="Os03t0375300-02">
    <property type="protein sequence ID" value="Os03t0375300-02"/>
    <property type="gene ID" value="Os03g0375300"/>
</dbReference>
<evidence type="ECO:0000256" key="10">
    <source>
        <dbReference type="SAM" id="Phobius"/>
    </source>
</evidence>
<reference evidence="11" key="1">
    <citation type="journal article" date="2005" name="Genome Res.">
        <title>Sequence, annotation, and analysis of synteny between rice chromosome 3 and diverged grass species.</title>
        <authorList>
            <consortium name="Rice Chromosome 3 Sequencing Consortium"/>
            <person name="Buell C.R."/>
            <person name="Yuan Q."/>
            <person name="Ouyang S."/>
            <person name="Liu J."/>
            <person name="Zhu W."/>
            <person name="Wang A."/>
            <person name="Maiti R."/>
            <person name="Haas B."/>
            <person name="Wortman J."/>
            <person name="Pertea M."/>
            <person name="Jones K.M."/>
            <person name="Kim M."/>
            <person name="Overton L."/>
            <person name="Tsitrin T."/>
            <person name="Fadrosh D."/>
            <person name="Bera J."/>
            <person name="Weaver B."/>
            <person name="Jin S."/>
            <person name="Johri S."/>
            <person name="Reardon M."/>
            <person name="Webb K."/>
            <person name="Hill J."/>
            <person name="Moffat K."/>
            <person name="Tallon L."/>
            <person name="Van Aken S."/>
            <person name="Lewis M."/>
            <person name="Utterback T."/>
            <person name="Feldblyum T."/>
            <person name="Zismann V."/>
            <person name="Iobst S."/>
            <person name="Hsiao J."/>
            <person name="de Vazeille A.R."/>
            <person name="Salzberg S.L."/>
            <person name="White O."/>
            <person name="Fraser C."/>
            <person name="Yu Y."/>
            <person name="Kim H."/>
            <person name="Rambo T."/>
            <person name="Currie J."/>
            <person name="Collura K."/>
            <person name="Kernodle-Thompson S."/>
            <person name="Wei F."/>
            <person name="Kudrna K."/>
            <person name="Ammiraju J.S."/>
            <person name="Luo M."/>
            <person name="Goicoechea J.L."/>
            <person name="Wing R.A."/>
            <person name="Henry D."/>
            <person name="Oates R."/>
            <person name="Palmer M."/>
            <person name="Pries G."/>
            <person name="Saski C."/>
            <person name="Simmons J."/>
            <person name="Soderlund C."/>
            <person name="Nelson W."/>
            <person name="de la Bastide M."/>
            <person name="Spiegel L."/>
            <person name="Nascimento L."/>
            <person name="Huang E."/>
            <person name="Preston R."/>
            <person name="Zutavern T."/>
            <person name="Palmer L."/>
            <person name="O'Shaughnessy A."/>
            <person name="Dike S."/>
            <person name="McCombie W.R."/>
            <person name="Minx P."/>
            <person name="Cordum H."/>
            <person name="Wilson R."/>
            <person name="Jin W."/>
            <person name="Lee H.R."/>
            <person name="Jiang J."/>
            <person name="Jackson S."/>
        </authorList>
    </citation>
    <scope>NUCLEOTIDE SEQUENCE [LARGE SCALE GENOMIC DNA]</scope>
</reference>
<evidence type="ECO:0000256" key="9">
    <source>
        <dbReference type="SAM" id="MobiDB-lite"/>
    </source>
</evidence>
<evidence type="ECO:0000313" key="12">
    <source>
        <dbReference type="EMBL" id="BAS84402.1"/>
    </source>
</evidence>
<dbReference type="InterPro" id="IPR044566">
    <property type="entry name" value="RMV1-like"/>
</dbReference>
<keyword evidence="2" id="KW-0813">Transport</keyword>
<evidence type="ECO:0000256" key="8">
    <source>
        <dbReference type="ARBA" id="ARBA00024041"/>
    </source>
</evidence>
<name>Q10KQ0_ORYSJ</name>
<evidence type="ECO:0000256" key="5">
    <source>
        <dbReference type="ARBA" id="ARBA00022847"/>
    </source>
</evidence>
<protein>
    <submittedName>
        <fullName evidence="11">Expressed protein</fullName>
    </submittedName>
    <submittedName>
        <fullName evidence="12">Os03g0375300 protein</fullName>
    </submittedName>
</protein>
<dbReference type="PaxDb" id="39947-Q10KQ0"/>
<feature type="transmembrane region" description="Helical" evidence="10">
    <location>
        <begin position="70"/>
        <end position="90"/>
    </location>
</feature>
<dbReference type="STRING" id="39947.Q10KQ0"/>
<dbReference type="eggNOG" id="KOG1287">
    <property type="taxonomic scope" value="Eukaryota"/>
</dbReference>
<feature type="region of interest" description="Disordered" evidence="9">
    <location>
        <begin position="528"/>
        <end position="547"/>
    </location>
</feature>
<dbReference type="FunCoup" id="Q10KQ0">
    <property type="interactions" value="423"/>
</dbReference>
<dbReference type="PANTHER" id="PTHR45826:SF22">
    <property type="entry name" value="EXPRESSED PROTEIN"/>
    <property type="match status" value="1"/>
</dbReference>
<dbReference type="EMBL" id="AP014959">
    <property type="protein sequence ID" value="BAS84402.1"/>
    <property type="molecule type" value="Genomic_DNA"/>
</dbReference>
<dbReference type="GO" id="GO:0015293">
    <property type="term" value="F:symporter activity"/>
    <property type="evidence" value="ECO:0007669"/>
    <property type="project" value="UniProtKB-KW"/>
</dbReference>
<evidence type="ECO:0000256" key="4">
    <source>
        <dbReference type="ARBA" id="ARBA00022692"/>
    </source>
</evidence>
<keyword evidence="4 10" id="KW-0812">Transmembrane</keyword>
<dbReference type="OMA" id="ERHHQTK"/>
<dbReference type="ExpressionAtlas" id="Q10KQ0">
    <property type="expression patterns" value="baseline and differential"/>
</dbReference>
<sequence>MSELTMDQEIQLNQRPSPQRQQQAQEHGGATAPAPAPATPQDDEQQGHQAAVARHGCGGATAERHHQTKLTLLPLVFFIYFEVAGGPYGAEQAVSAAGPLFALLGFLAFPFAWGVPVSLVTAELAAALPGNGGFVVWADRAFGPLAGSLLGTWKYLSCVINLAAFPALVADYLGRVAPAVAVPGSRARTGTVLGMTVFLSFLNLGGLSIVGWGAVALGFVSLAPFVLMTAMAAPRTRPRRWAARVQVKGKRDWRLFFNTLFWNLNYWDSASTMAGEVERPERTFPRALAVAVVLIAVSYLLPLMAAVGATDAPPEAWENGYLADAAATKLVRNLKGPATSIPLYQNYNSLHHRRAVAQVLDGGRRGALLRRVVRSAAEQRRVPAPRHGGAGPPPLRLRPPRPRTIRHPVGRRRRLRRRLGRRLLPRLRRRRRHRQPALQPRRAARVRRLPPAPREGGEPLLAQAPLPRPAAAPRARRHVPRAVGVPGVRGRRRRVEGLRRRRRAHGPRRRLARRHEGVQVQEVAQVQHRGCRRPSSATTRCSSSSCW</sequence>
<reference evidence="12" key="4">
    <citation type="journal article" date="2013" name="Plant Cell Physiol.">
        <title>Rice Annotation Project Database (RAP-DB): an integrative and interactive database for rice genomics.</title>
        <authorList>
            <person name="Sakai H."/>
            <person name="Lee S.S."/>
            <person name="Tanaka T."/>
            <person name="Numa H."/>
            <person name="Kim J."/>
            <person name="Kawahara Y."/>
            <person name="Wakimoto H."/>
            <person name="Yang C.C."/>
            <person name="Iwamoto M."/>
            <person name="Abe T."/>
            <person name="Yamada Y."/>
            <person name="Muto A."/>
            <person name="Inokuchi H."/>
            <person name="Ikemura T."/>
            <person name="Matsumoto T."/>
            <person name="Sasaki T."/>
            <person name="Itoh T."/>
        </authorList>
    </citation>
    <scope>NUCLEOTIDE SEQUENCE</scope>
</reference>
<dbReference type="Pfam" id="PF13520">
    <property type="entry name" value="AA_permease_2"/>
    <property type="match status" value="1"/>
</dbReference>
<keyword evidence="7 10" id="KW-0472">Membrane</keyword>
<keyword evidence="5" id="KW-0769">Symport</keyword>
<dbReference type="InParanoid" id="Q10KQ0"/>
<dbReference type="Gene3D" id="1.20.1740.10">
    <property type="entry name" value="Amino acid/polyamine transporter I"/>
    <property type="match status" value="1"/>
</dbReference>
<feature type="transmembrane region" description="Helical" evidence="10">
    <location>
        <begin position="287"/>
        <end position="309"/>
    </location>
</feature>
<organism evidence="11">
    <name type="scientific">Oryza sativa subsp. japonica</name>
    <name type="common">Rice</name>
    <dbReference type="NCBI Taxonomy" id="39947"/>
    <lineage>
        <taxon>Eukaryota</taxon>
        <taxon>Viridiplantae</taxon>
        <taxon>Streptophyta</taxon>
        <taxon>Embryophyta</taxon>
        <taxon>Tracheophyta</taxon>
        <taxon>Spermatophyta</taxon>
        <taxon>Magnoliopsida</taxon>
        <taxon>Liliopsida</taxon>
        <taxon>Poales</taxon>
        <taxon>Poaceae</taxon>
        <taxon>BOP clade</taxon>
        <taxon>Oryzoideae</taxon>
        <taxon>Oryzeae</taxon>
        <taxon>Oryzinae</taxon>
        <taxon>Oryza</taxon>
        <taxon>Oryza sativa</taxon>
    </lineage>
</organism>
<keyword evidence="6 10" id="KW-1133">Transmembrane helix</keyword>
<keyword evidence="13" id="KW-1185">Reference proteome</keyword>
<proteinExistence type="inferred from homology"/>
<feature type="transmembrane region" description="Helical" evidence="10">
    <location>
        <begin position="216"/>
        <end position="234"/>
    </location>
</feature>
<evidence type="ECO:0000256" key="1">
    <source>
        <dbReference type="ARBA" id="ARBA00004651"/>
    </source>
</evidence>
<evidence type="ECO:0000256" key="3">
    <source>
        <dbReference type="ARBA" id="ARBA00022475"/>
    </source>
</evidence>
<feature type="compositionally biased region" description="Low complexity" evidence="9">
    <location>
        <begin position="11"/>
        <end position="33"/>
    </location>
</feature>
<evidence type="ECO:0000313" key="11">
    <source>
        <dbReference type="EMBL" id="ABF96215.1"/>
    </source>
</evidence>
<reference evidence="11" key="3">
    <citation type="submission" date="2006-06" db="EMBL/GenBank/DDBJ databases">
        <authorList>
            <person name="Buell R."/>
            <person name="Wing R.A."/>
            <person name="McCombie W.A."/>
            <person name="Ouyang S."/>
        </authorList>
    </citation>
    <scope>NUCLEOTIDE SEQUENCE</scope>
</reference>
<dbReference type="EMBL" id="DP000009">
    <property type="protein sequence ID" value="ABF96215.1"/>
    <property type="molecule type" value="Genomic_DNA"/>
</dbReference>
<feature type="region of interest" description="Disordered" evidence="9">
    <location>
        <begin position="1"/>
        <end position="59"/>
    </location>
</feature>
<evidence type="ECO:0000313" key="13">
    <source>
        <dbReference type="Proteomes" id="UP000059680"/>
    </source>
</evidence>
<gene>
    <name evidence="11" type="ordered locus">LOC_Os03g25869</name>
    <name evidence="12" type="ordered locus">Os03g0375300</name>
    <name evidence="12" type="ORF">OSNPB_030375300</name>
</gene>
<evidence type="ECO:0000256" key="7">
    <source>
        <dbReference type="ARBA" id="ARBA00023136"/>
    </source>
</evidence>
<reference evidence="12 13" key="5">
    <citation type="journal article" date="2013" name="Rice">
        <title>Improvement of the Oryza sativa Nipponbare reference genome using next generation sequence and optical map data.</title>
        <authorList>
            <person name="Kawahara Y."/>
            <person name="de la Bastide M."/>
            <person name="Hamilton J.P."/>
            <person name="Kanamori H."/>
            <person name="McCombie W.R."/>
            <person name="Ouyang S."/>
            <person name="Schwartz D.C."/>
            <person name="Tanaka T."/>
            <person name="Wu J."/>
            <person name="Zhou S."/>
            <person name="Childs K.L."/>
            <person name="Davidson R.M."/>
            <person name="Lin H."/>
            <person name="Quesada-Ocampo L."/>
            <person name="Vaillancourt B."/>
            <person name="Sakai H."/>
            <person name="Lee S.S."/>
            <person name="Kim J."/>
            <person name="Numa H."/>
            <person name="Itoh T."/>
            <person name="Buell C.R."/>
            <person name="Matsumoto T."/>
        </authorList>
    </citation>
    <scope>NUCLEOTIDE SEQUENCE [LARGE SCALE GENOMIC DNA]</scope>
    <source>
        <strain evidence="13">cv. Nipponbare</strain>
    </source>
</reference>
<comment type="subcellular location">
    <subcellularLocation>
        <location evidence="1">Cell membrane</location>
        <topology evidence="1">Multi-pass membrane protein</topology>
    </subcellularLocation>
</comment>
<reference evidence="12" key="6">
    <citation type="submission" date="2015-10" db="EMBL/GenBank/DDBJ databases">
        <authorList>
            <person name="Sakai H."/>
            <person name="Kawahara Y."/>
            <person name="Matsumoto T."/>
            <person name="Buell C.R."/>
            <person name="Itoh T."/>
        </authorList>
    </citation>
    <scope>NUCLEOTIDE SEQUENCE</scope>
</reference>
<dbReference type="AlphaFoldDB" id="Q10KQ0"/>
<comment type="similarity">
    <text evidence="8">Belongs to the amino acid-polyamine-organocation (APC) superfamily. Polyamine:cation symporter (PHS) (TC 2.A.3.12) family.</text>
</comment>
<accession>Q10KQ0</accession>
<dbReference type="GO" id="GO:0015203">
    <property type="term" value="F:polyamine transmembrane transporter activity"/>
    <property type="evidence" value="ECO:0007669"/>
    <property type="project" value="UniProtKB-ARBA"/>
</dbReference>